<organism evidence="6 7">
    <name type="scientific">Lacicoccus qingdaonensis</name>
    <dbReference type="NCBI Taxonomy" id="576118"/>
    <lineage>
        <taxon>Bacteria</taxon>
        <taxon>Bacillati</taxon>
        <taxon>Bacillota</taxon>
        <taxon>Bacilli</taxon>
        <taxon>Bacillales</taxon>
        <taxon>Salinicoccaceae</taxon>
        <taxon>Lacicoccus</taxon>
    </lineage>
</organism>
<evidence type="ECO:0000256" key="4">
    <source>
        <dbReference type="ARBA" id="ARBA00023163"/>
    </source>
</evidence>
<dbReference type="GO" id="GO:0000976">
    <property type="term" value="F:transcription cis-regulatory region binding"/>
    <property type="evidence" value="ECO:0007669"/>
    <property type="project" value="TreeGrafter"/>
</dbReference>
<dbReference type="PANTHER" id="PTHR30126:SF40">
    <property type="entry name" value="HTH-TYPE TRANSCRIPTIONAL REGULATOR GLTR"/>
    <property type="match status" value="1"/>
</dbReference>
<dbReference type="AlphaFoldDB" id="A0A1G9FN67"/>
<keyword evidence="3" id="KW-0238">DNA-binding</keyword>
<dbReference type="InterPro" id="IPR036390">
    <property type="entry name" value="WH_DNA-bd_sf"/>
</dbReference>
<dbReference type="InterPro" id="IPR000847">
    <property type="entry name" value="LysR_HTH_N"/>
</dbReference>
<name>A0A1G9FN67_9BACL</name>
<dbReference type="InterPro" id="IPR036388">
    <property type="entry name" value="WH-like_DNA-bd_sf"/>
</dbReference>
<dbReference type="RefSeq" id="WP_092986455.1">
    <property type="nucleotide sequence ID" value="NZ_FNFY01000013.1"/>
</dbReference>
<proteinExistence type="inferred from homology"/>
<protein>
    <submittedName>
        <fullName evidence="6">Transcriptional regulator, LysR family</fullName>
    </submittedName>
</protein>
<reference evidence="7" key="1">
    <citation type="submission" date="2016-10" db="EMBL/GenBank/DDBJ databases">
        <authorList>
            <person name="Varghese N."/>
            <person name="Submissions S."/>
        </authorList>
    </citation>
    <scope>NUCLEOTIDE SEQUENCE [LARGE SCALE GENOMIC DNA]</scope>
    <source>
        <strain evidence="7">CGMCC 1.8895</strain>
    </source>
</reference>
<evidence type="ECO:0000259" key="5">
    <source>
        <dbReference type="PROSITE" id="PS50931"/>
    </source>
</evidence>
<keyword evidence="2" id="KW-0805">Transcription regulation</keyword>
<evidence type="ECO:0000256" key="1">
    <source>
        <dbReference type="ARBA" id="ARBA00009437"/>
    </source>
</evidence>
<accession>A0A1G9FN67</accession>
<gene>
    <name evidence="6" type="ORF">SAMN05216216_11323</name>
</gene>
<dbReference type="PROSITE" id="PS50931">
    <property type="entry name" value="HTH_LYSR"/>
    <property type="match status" value="1"/>
</dbReference>
<evidence type="ECO:0000256" key="2">
    <source>
        <dbReference type="ARBA" id="ARBA00023015"/>
    </source>
</evidence>
<evidence type="ECO:0000313" key="7">
    <source>
        <dbReference type="Proteomes" id="UP000199008"/>
    </source>
</evidence>
<dbReference type="STRING" id="576118.SAMN05216216_11323"/>
<keyword evidence="4" id="KW-0804">Transcription</keyword>
<dbReference type="SUPFAM" id="SSF46785">
    <property type="entry name" value="Winged helix' DNA-binding domain"/>
    <property type="match status" value="1"/>
</dbReference>
<dbReference type="Gene3D" id="1.10.10.10">
    <property type="entry name" value="Winged helix-like DNA-binding domain superfamily/Winged helix DNA-binding domain"/>
    <property type="match status" value="1"/>
</dbReference>
<dbReference type="Pfam" id="PF03466">
    <property type="entry name" value="LysR_substrate"/>
    <property type="match status" value="1"/>
</dbReference>
<dbReference type="Pfam" id="PF00126">
    <property type="entry name" value="HTH_1"/>
    <property type="match status" value="1"/>
</dbReference>
<dbReference type="SUPFAM" id="SSF53850">
    <property type="entry name" value="Periplasmic binding protein-like II"/>
    <property type="match status" value="1"/>
</dbReference>
<dbReference type="GO" id="GO:0003700">
    <property type="term" value="F:DNA-binding transcription factor activity"/>
    <property type="evidence" value="ECO:0007669"/>
    <property type="project" value="InterPro"/>
</dbReference>
<feature type="domain" description="HTH lysR-type" evidence="5">
    <location>
        <begin position="1"/>
        <end position="58"/>
    </location>
</feature>
<evidence type="ECO:0000256" key="3">
    <source>
        <dbReference type="ARBA" id="ARBA00023125"/>
    </source>
</evidence>
<keyword evidence="7" id="KW-1185">Reference proteome</keyword>
<dbReference type="OrthoDB" id="9803735at2"/>
<sequence>MEFKDLRIFLGVSEHGSISRAAKSLNYVQSHVTSRIKSLERELNTQLFLRHRKGTTLTSEGRKLQSYAEQIMKTMNDIEKAFHDTEQPSGRLDIGTVETITRLPAILSMFRSSYPDVSLSIDSNVTDTITEKVADKKLDCAFVAGFVQHPSISRAELFKEKLMLVYGDKNATLDELKEMPMLVFKPGCNYRRNLERWLHDEKVKDAAIVEFGTLETILGSIKSGLGISLVPESTVKDALRREELFGYELPPEYSEISTDFIWHKETYITTAMNKFIQTVQEYRDTHVS</sequence>
<dbReference type="InterPro" id="IPR005119">
    <property type="entry name" value="LysR_subst-bd"/>
</dbReference>
<dbReference type="Gene3D" id="3.40.190.290">
    <property type="match status" value="1"/>
</dbReference>
<dbReference type="Proteomes" id="UP000199008">
    <property type="component" value="Unassembled WGS sequence"/>
</dbReference>
<dbReference type="FunFam" id="1.10.10.10:FF:000001">
    <property type="entry name" value="LysR family transcriptional regulator"/>
    <property type="match status" value="1"/>
</dbReference>
<comment type="similarity">
    <text evidence="1">Belongs to the LysR transcriptional regulatory family.</text>
</comment>
<dbReference type="PRINTS" id="PR00039">
    <property type="entry name" value="HTHLYSR"/>
</dbReference>
<dbReference type="EMBL" id="FNFY01000013">
    <property type="protein sequence ID" value="SDK89795.1"/>
    <property type="molecule type" value="Genomic_DNA"/>
</dbReference>
<dbReference type="PANTHER" id="PTHR30126">
    <property type="entry name" value="HTH-TYPE TRANSCRIPTIONAL REGULATOR"/>
    <property type="match status" value="1"/>
</dbReference>
<evidence type="ECO:0000313" key="6">
    <source>
        <dbReference type="EMBL" id="SDK89795.1"/>
    </source>
</evidence>